<dbReference type="Proteomes" id="UP000618460">
    <property type="component" value="Unassembled WGS sequence"/>
</dbReference>
<evidence type="ECO:0000256" key="1">
    <source>
        <dbReference type="SAM" id="Phobius"/>
    </source>
</evidence>
<reference evidence="2" key="1">
    <citation type="journal article" date="2014" name="Int. J. Syst. Evol. Microbiol.">
        <title>Complete genome sequence of Corynebacterium casei LMG S-19264T (=DSM 44701T), isolated from a smear-ripened cheese.</title>
        <authorList>
            <consortium name="US DOE Joint Genome Institute (JGI-PGF)"/>
            <person name="Walter F."/>
            <person name="Albersmeier A."/>
            <person name="Kalinowski J."/>
            <person name="Ruckert C."/>
        </authorList>
    </citation>
    <scope>NUCLEOTIDE SEQUENCE</scope>
    <source>
        <strain evidence="2">CGMCC 1.6333</strain>
    </source>
</reference>
<evidence type="ECO:0000313" key="3">
    <source>
        <dbReference type="Proteomes" id="UP000618460"/>
    </source>
</evidence>
<gene>
    <name evidence="2" type="ORF">GCM10011351_19010</name>
</gene>
<dbReference type="AlphaFoldDB" id="A0A917WVT6"/>
<reference evidence="2" key="2">
    <citation type="submission" date="2020-09" db="EMBL/GenBank/DDBJ databases">
        <authorList>
            <person name="Sun Q."/>
            <person name="Zhou Y."/>
        </authorList>
    </citation>
    <scope>NUCLEOTIDE SEQUENCE</scope>
    <source>
        <strain evidence="2">CGMCC 1.6333</strain>
    </source>
</reference>
<keyword evidence="1" id="KW-0472">Membrane</keyword>
<comment type="caution">
    <text evidence="2">The sequence shown here is derived from an EMBL/GenBank/DDBJ whole genome shotgun (WGS) entry which is preliminary data.</text>
</comment>
<name>A0A917WVT6_9BACI</name>
<proteinExistence type="predicted"/>
<evidence type="ECO:0000313" key="2">
    <source>
        <dbReference type="EMBL" id="GGM33161.1"/>
    </source>
</evidence>
<keyword evidence="3" id="KW-1185">Reference proteome</keyword>
<protein>
    <submittedName>
        <fullName evidence="2">Uncharacterized protein</fullName>
    </submittedName>
</protein>
<keyword evidence="1" id="KW-0812">Transmembrane</keyword>
<feature type="transmembrane region" description="Helical" evidence="1">
    <location>
        <begin position="26"/>
        <end position="46"/>
    </location>
</feature>
<organism evidence="2 3">
    <name type="scientific">Paraliobacillus quinghaiensis</name>
    <dbReference type="NCBI Taxonomy" id="470815"/>
    <lineage>
        <taxon>Bacteria</taxon>
        <taxon>Bacillati</taxon>
        <taxon>Bacillota</taxon>
        <taxon>Bacilli</taxon>
        <taxon>Bacillales</taxon>
        <taxon>Bacillaceae</taxon>
        <taxon>Paraliobacillus</taxon>
    </lineage>
</organism>
<dbReference type="EMBL" id="BMLG01000009">
    <property type="protein sequence ID" value="GGM33161.1"/>
    <property type="molecule type" value="Genomic_DNA"/>
</dbReference>
<sequence>MGSTHKKSIPIISSSKKKELLSSNQILFLFILSPHLLYIVFALKLFPVKCCNKPLIYNAR</sequence>
<keyword evidence="1" id="KW-1133">Transmembrane helix</keyword>
<accession>A0A917WVT6</accession>